<accession>A0A2I3CRK3</accession>
<gene>
    <name evidence="1" type="ORF">N646_4455</name>
</gene>
<evidence type="ECO:0000313" key="1">
    <source>
        <dbReference type="EMBL" id="AGV20264.1"/>
    </source>
</evidence>
<evidence type="ECO:0000313" key="2">
    <source>
        <dbReference type="Proteomes" id="UP000016714"/>
    </source>
</evidence>
<dbReference type="EMBL" id="CP006719">
    <property type="protein sequence ID" value="AGV20264.1"/>
    <property type="molecule type" value="Genomic_DNA"/>
</dbReference>
<dbReference type="Proteomes" id="UP000016714">
    <property type="component" value="Chromosome 2"/>
</dbReference>
<sequence length="40" mass="4988">MFRKNWIESRIYMNAILNSRLFQTFKHKKASTDARFSFFR</sequence>
<organism evidence="1 2">
    <name type="scientific">Vibrio alginolyticus (strain ATCC 17749 / DSM 2171 / NBRC 15630 / NCIMB 1903 / NCTC 12160 / XII-53)</name>
    <dbReference type="NCBI Taxonomy" id="1219076"/>
    <lineage>
        <taxon>Bacteria</taxon>
        <taxon>Pseudomonadati</taxon>
        <taxon>Pseudomonadota</taxon>
        <taxon>Gammaproteobacteria</taxon>
        <taxon>Vibrionales</taxon>
        <taxon>Vibrionaceae</taxon>
        <taxon>Vibrio</taxon>
    </lineage>
</organism>
<name>A0A2I3CRK3_VIBAX</name>
<protein>
    <submittedName>
        <fullName evidence="1">Uncharacterized protein</fullName>
    </submittedName>
</protein>
<reference evidence="1 2" key="1">
    <citation type="journal article" date="2015" name="Genome Announc.">
        <title>Complete genome sequence of Vibrio alginolyticus ATCC 17749.</title>
        <authorList>
            <person name="Liu X.F."/>
            <person name="Cao Y."/>
            <person name="Zhang H.L."/>
            <person name="Chen Y.J."/>
            <person name="Hu C.J."/>
        </authorList>
    </citation>
    <scope>NUCLEOTIDE SEQUENCE [LARGE SCALE GENOMIC DNA]</scope>
    <source>
        <strain evidence="2">ATCC 17749 / DSM 2171 / NBRC 15630 / NCIMB 1903 / NCTC 12160 / XII-53</strain>
    </source>
</reference>
<dbReference type="KEGG" id="vag:N646_4455"/>
<dbReference type="HOGENOM" id="CLU_3298288_0_0_6"/>
<dbReference type="AlphaFoldDB" id="A0A2I3CRK3"/>
<proteinExistence type="predicted"/>